<keyword evidence="11" id="KW-0653">Protein transport</keyword>
<dbReference type="EMBL" id="QEAO01000014">
    <property type="protein sequence ID" value="TPX34314.1"/>
    <property type="molecule type" value="Genomic_DNA"/>
</dbReference>
<keyword evidence="7" id="KW-0479">Metal-binding</keyword>
<evidence type="ECO:0000313" key="20">
    <source>
        <dbReference type="EMBL" id="TPX34314.1"/>
    </source>
</evidence>
<comment type="caution">
    <text evidence="20">The sequence shown here is derived from an EMBL/GenBank/DDBJ whole genome shotgun (WGS) entry which is preliminary data.</text>
</comment>
<organism evidence="20 21">
    <name type="scientific">Synchytrium microbalum</name>
    <dbReference type="NCBI Taxonomy" id="1806994"/>
    <lineage>
        <taxon>Eukaryota</taxon>
        <taxon>Fungi</taxon>
        <taxon>Fungi incertae sedis</taxon>
        <taxon>Chytridiomycota</taxon>
        <taxon>Chytridiomycota incertae sedis</taxon>
        <taxon>Chytridiomycetes</taxon>
        <taxon>Synchytriales</taxon>
        <taxon>Synchytriaceae</taxon>
        <taxon>Synchytrium</taxon>
    </lineage>
</organism>
<evidence type="ECO:0000256" key="17">
    <source>
        <dbReference type="ARBA" id="ARBA00034523"/>
    </source>
</evidence>
<evidence type="ECO:0000256" key="3">
    <source>
        <dbReference type="ARBA" id="ARBA00008704"/>
    </source>
</evidence>
<evidence type="ECO:0000256" key="6">
    <source>
        <dbReference type="ARBA" id="ARBA00022692"/>
    </source>
</evidence>
<dbReference type="InterPro" id="IPR006845">
    <property type="entry name" value="Pex_N"/>
</dbReference>
<dbReference type="GO" id="GO:0008270">
    <property type="term" value="F:zinc ion binding"/>
    <property type="evidence" value="ECO:0007669"/>
    <property type="project" value="UniProtKB-KW"/>
</dbReference>
<keyword evidence="5" id="KW-0808">Transferase</keyword>
<comment type="pathway">
    <text evidence="2">Protein modification; protein ubiquitination.</text>
</comment>
<feature type="compositionally biased region" description="Polar residues" evidence="18">
    <location>
        <begin position="14"/>
        <end position="23"/>
    </location>
</feature>
<dbReference type="GeneID" id="42004240"/>
<dbReference type="RefSeq" id="XP_031025078.1">
    <property type="nucleotide sequence ID" value="XM_031168943.1"/>
</dbReference>
<dbReference type="InterPro" id="IPR025654">
    <property type="entry name" value="PEX2/10"/>
</dbReference>
<evidence type="ECO:0000256" key="18">
    <source>
        <dbReference type="SAM" id="MobiDB-lite"/>
    </source>
</evidence>
<dbReference type="GO" id="GO:0061630">
    <property type="term" value="F:ubiquitin protein ligase activity"/>
    <property type="evidence" value="ECO:0007669"/>
    <property type="project" value="UniProtKB-EC"/>
</dbReference>
<reference evidence="20 21" key="1">
    <citation type="journal article" date="2019" name="Sci. Rep.">
        <title>Comparative genomics of chytrid fungi reveal insights into the obligate biotrophic and pathogenic lifestyle of Synchytrium endobioticum.</title>
        <authorList>
            <person name="van de Vossenberg B.T.L.H."/>
            <person name="Warris S."/>
            <person name="Nguyen H.D.T."/>
            <person name="van Gent-Pelzer M.P.E."/>
            <person name="Joly D.L."/>
            <person name="van de Geest H.C."/>
            <person name="Bonants P.J.M."/>
            <person name="Smith D.S."/>
            <person name="Levesque C.A."/>
            <person name="van der Lee T.A.J."/>
        </authorList>
    </citation>
    <scope>NUCLEOTIDE SEQUENCE [LARGE SCALE GENOMIC DNA]</scope>
    <source>
        <strain evidence="20 21">JEL517</strain>
    </source>
</reference>
<evidence type="ECO:0000256" key="16">
    <source>
        <dbReference type="ARBA" id="ARBA00034438"/>
    </source>
</evidence>
<comment type="similarity">
    <text evidence="3">Belongs to the pex2/pex10/pex12 family.</text>
</comment>
<evidence type="ECO:0000256" key="13">
    <source>
        <dbReference type="ARBA" id="ARBA00023136"/>
    </source>
</evidence>
<dbReference type="PANTHER" id="PTHR48178:SF1">
    <property type="entry name" value="PEROXISOME BIOGENESIS FACTOR 2"/>
    <property type="match status" value="1"/>
</dbReference>
<evidence type="ECO:0000256" key="11">
    <source>
        <dbReference type="ARBA" id="ARBA00022927"/>
    </source>
</evidence>
<keyword evidence="6" id="KW-0812">Transmembrane</keyword>
<dbReference type="Proteomes" id="UP000319731">
    <property type="component" value="Unassembled WGS sequence"/>
</dbReference>
<keyword evidence="14" id="KW-0576">Peroxisome</keyword>
<keyword evidence="13" id="KW-0472">Membrane</keyword>
<evidence type="ECO:0000313" key="21">
    <source>
        <dbReference type="Proteomes" id="UP000319731"/>
    </source>
</evidence>
<dbReference type="EC" id="2.3.2.36" evidence="17"/>
<evidence type="ECO:0000256" key="1">
    <source>
        <dbReference type="ARBA" id="ARBA00004585"/>
    </source>
</evidence>
<evidence type="ECO:0000259" key="19">
    <source>
        <dbReference type="Pfam" id="PF04757"/>
    </source>
</evidence>
<evidence type="ECO:0000256" key="4">
    <source>
        <dbReference type="ARBA" id="ARBA00022448"/>
    </source>
</evidence>
<dbReference type="Pfam" id="PF04757">
    <property type="entry name" value="Pex2_Pex12"/>
    <property type="match status" value="1"/>
</dbReference>
<keyword evidence="12" id="KW-1133">Transmembrane helix</keyword>
<evidence type="ECO:0000256" key="8">
    <source>
        <dbReference type="ARBA" id="ARBA00022771"/>
    </source>
</evidence>
<protein>
    <recommendedName>
        <fullName evidence="17">RING-type E3 ubiquitin transferase (cysteine targeting)</fullName>
        <ecNumber evidence="17">2.3.2.36</ecNumber>
    </recommendedName>
    <alternativeName>
        <fullName evidence="15">Peroxin-2</fullName>
    </alternativeName>
</protein>
<sequence>MAADNIAPPVDKPATSTTTSTPHLQFWTDPSIPIASGQPGHFSSTSSPSTLDNSNTNTSPLTTSSRYHDIATKAASLFSSPPMKILRVSQLDAESLDAELGNMVQEGFWRIFTHFGDHWKEMYQPEVSVILQYLMSHLSIYATGASYGSQLQNLKYRNESRHFGKYESAMLDAPLTTTQKALHAILHIGAPYAWIRVNRYATLQEWSEMPSNSWQHQVWKYLQVAENVYKVVTTVNFLVFLYDGRYRSVIDRILSMRLVYTRREMARQVSFEFMNRQLVWHAFTEFLLYLVPLINLSSLKNTILRTLSPKSSSDVNLHPSICAICFANSANVRSSQVHTPTGVRWGVTPGSIICRRTFNFAENVYKPVTRVIALVVCMVRAVGLSVANGRTVPMTCVRDLLTLSLSMRI</sequence>
<evidence type="ECO:0000256" key="9">
    <source>
        <dbReference type="ARBA" id="ARBA00022786"/>
    </source>
</evidence>
<accession>A0A507C8K9</accession>
<feature type="region of interest" description="Disordered" evidence="18">
    <location>
        <begin position="1"/>
        <end position="64"/>
    </location>
</feature>
<keyword evidence="8" id="KW-0863">Zinc-finger</keyword>
<comment type="catalytic activity">
    <reaction evidence="16">
        <text>[E2 ubiquitin-conjugating enzyme]-S-ubiquitinyl-L-cysteine + [acceptor protein]-L-cysteine = [E2 ubiquitin-conjugating enzyme]-L-cysteine + [acceptor protein]-S-ubiquitinyl-L-cysteine.</text>
        <dbReference type="EC" id="2.3.2.36"/>
    </reaction>
</comment>
<name>A0A507C8K9_9FUNG</name>
<gene>
    <name evidence="20" type="ORF">SmJEL517_g03015</name>
</gene>
<dbReference type="PANTHER" id="PTHR48178">
    <property type="entry name" value="PEROXISOME BIOGENESIS FACTOR 2"/>
    <property type="match status" value="1"/>
</dbReference>
<comment type="subcellular location">
    <subcellularLocation>
        <location evidence="1">Peroxisome membrane</location>
        <topology evidence="1">Multi-pass membrane protein</topology>
    </subcellularLocation>
</comment>
<dbReference type="GO" id="GO:0016562">
    <property type="term" value="P:protein import into peroxisome matrix, receptor recycling"/>
    <property type="evidence" value="ECO:0007669"/>
    <property type="project" value="UniProtKB-ARBA"/>
</dbReference>
<dbReference type="GO" id="GO:0016567">
    <property type="term" value="P:protein ubiquitination"/>
    <property type="evidence" value="ECO:0007669"/>
    <property type="project" value="UniProtKB-ARBA"/>
</dbReference>
<keyword evidence="21" id="KW-1185">Reference proteome</keyword>
<evidence type="ECO:0000256" key="2">
    <source>
        <dbReference type="ARBA" id="ARBA00004906"/>
    </source>
</evidence>
<keyword evidence="9" id="KW-0833">Ubl conjugation pathway</keyword>
<feature type="compositionally biased region" description="Low complexity" evidence="18">
    <location>
        <begin position="43"/>
        <end position="64"/>
    </location>
</feature>
<evidence type="ECO:0000256" key="10">
    <source>
        <dbReference type="ARBA" id="ARBA00022833"/>
    </source>
</evidence>
<proteinExistence type="inferred from homology"/>
<evidence type="ECO:0000256" key="15">
    <source>
        <dbReference type="ARBA" id="ARBA00032511"/>
    </source>
</evidence>
<evidence type="ECO:0000256" key="14">
    <source>
        <dbReference type="ARBA" id="ARBA00023140"/>
    </source>
</evidence>
<dbReference type="STRING" id="1806994.A0A507C8K9"/>
<keyword evidence="10" id="KW-0862">Zinc</keyword>
<evidence type="ECO:0000256" key="12">
    <source>
        <dbReference type="ARBA" id="ARBA00022989"/>
    </source>
</evidence>
<keyword evidence="4" id="KW-0813">Transport</keyword>
<dbReference type="GO" id="GO:0005778">
    <property type="term" value="C:peroxisomal membrane"/>
    <property type="evidence" value="ECO:0007669"/>
    <property type="project" value="UniProtKB-SubCell"/>
</dbReference>
<dbReference type="OrthoDB" id="1701437at2759"/>
<evidence type="ECO:0000256" key="5">
    <source>
        <dbReference type="ARBA" id="ARBA00022679"/>
    </source>
</evidence>
<evidence type="ECO:0000256" key="7">
    <source>
        <dbReference type="ARBA" id="ARBA00022723"/>
    </source>
</evidence>
<dbReference type="AlphaFoldDB" id="A0A507C8K9"/>
<feature type="domain" description="Pex N-terminal" evidence="19">
    <location>
        <begin position="97"/>
        <end position="306"/>
    </location>
</feature>